<dbReference type="InterPro" id="IPR019494">
    <property type="entry name" value="FIST_C"/>
</dbReference>
<evidence type="ECO:0000313" key="4">
    <source>
        <dbReference type="Proteomes" id="UP000501726"/>
    </source>
</evidence>
<dbReference type="AlphaFoldDB" id="A0A6F8PRN2"/>
<evidence type="ECO:0000313" key="3">
    <source>
        <dbReference type="EMBL" id="BBP44775.1"/>
    </source>
</evidence>
<dbReference type="InterPro" id="IPR013702">
    <property type="entry name" value="FIST_domain_N"/>
</dbReference>
<evidence type="ECO:0000259" key="2">
    <source>
        <dbReference type="SMART" id="SM01204"/>
    </source>
</evidence>
<protein>
    <recommendedName>
        <fullName evidence="5">FIST domain-containing protein</fullName>
    </recommendedName>
</protein>
<organism evidence="3 4">
    <name type="scientific">Thiosulfatimonas sediminis</name>
    <dbReference type="NCBI Taxonomy" id="2675054"/>
    <lineage>
        <taxon>Bacteria</taxon>
        <taxon>Pseudomonadati</taxon>
        <taxon>Pseudomonadota</taxon>
        <taxon>Gammaproteobacteria</taxon>
        <taxon>Thiotrichales</taxon>
        <taxon>Piscirickettsiaceae</taxon>
        <taxon>Thiosulfatimonas</taxon>
    </lineage>
</organism>
<dbReference type="Pfam" id="PF10442">
    <property type="entry name" value="FIST_C"/>
    <property type="match status" value="1"/>
</dbReference>
<name>A0A6F8PRN2_9GAMM</name>
<feature type="domain" description="FIST C-domain" evidence="2">
    <location>
        <begin position="240"/>
        <end position="369"/>
    </location>
</feature>
<dbReference type="PANTHER" id="PTHR40252">
    <property type="entry name" value="BLR0328 PROTEIN"/>
    <property type="match status" value="1"/>
</dbReference>
<dbReference type="SMART" id="SM00897">
    <property type="entry name" value="FIST"/>
    <property type="match status" value="1"/>
</dbReference>
<dbReference type="EMBL" id="AP021889">
    <property type="protein sequence ID" value="BBP44775.1"/>
    <property type="molecule type" value="Genomic_DNA"/>
</dbReference>
<dbReference type="PANTHER" id="PTHR40252:SF2">
    <property type="entry name" value="BLR0328 PROTEIN"/>
    <property type="match status" value="1"/>
</dbReference>
<dbReference type="SMART" id="SM01204">
    <property type="entry name" value="FIST_C"/>
    <property type="match status" value="1"/>
</dbReference>
<keyword evidence="4" id="KW-1185">Reference proteome</keyword>
<evidence type="ECO:0000259" key="1">
    <source>
        <dbReference type="SMART" id="SM00897"/>
    </source>
</evidence>
<gene>
    <name evidence="3" type="ORF">THMIRHAS_01480</name>
</gene>
<accession>A0A6F8PRN2</accession>
<feature type="domain" description="FIST" evidence="1">
    <location>
        <begin position="31"/>
        <end position="239"/>
    </location>
</feature>
<sequence length="548" mass="61399">MYCINHIFQPDEALPVLNEIAQNIEQERYQSVLIQLYSGVIDPKRIKRTLDKIYQTLNPICQQHCAQELILIGATTAGEIYGGVMLEEQMVLNVCGFQNTKLQATLLENRQDESFLKGHLGKTLAEKVIQKNSKACILLMDGLTINGEDVAQDFNQRAAEIAQEKPIISGGMAADNLKFQETWVFFNQNLRSNAAVAVSFNSNTLRACNTFNLSWRCLGPEMLVTKSTGATVYEINNRPIIEFYRHYLGNEIVNHMPESAIEFPLIIQDKGVPIARSMIQVNENGSIVFAGNLPQGSRVRFGVADKFSLLEGSQKMQRELQNFGAEGVFVFSCSVRKSFFGEELQNELVPLDGVAPLSGFFTYGEIYRTTLGKRCDATLLNITTTLLALSEAPKKRYESFINRSAQISSDHKKRAYHALINLATTSYHDLYNEAHNGDVFATALLQNSTSLIIDNHGKIVQLSEPLLTNLPPQLNAFVGESFNKILEIDCTFNPIEDWLDELPNLVNQQLKIPLTLQNALGNSIPQLARFYQLQTSDLFGPNYLIVML</sequence>
<dbReference type="Proteomes" id="UP000501726">
    <property type="component" value="Chromosome"/>
</dbReference>
<dbReference type="Pfam" id="PF08495">
    <property type="entry name" value="FIST"/>
    <property type="match status" value="1"/>
</dbReference>
<proteinExistence type="predicted"/>
<dbReference type="KEGG" id="tse:THMIRHAS_01480"/>
<reference evidence="4" key="1">
    <citation type="submission" date="2019-11" db="EMBL/GenBank/DDBJ databases">
        <title>Isolation and characterization of two novel species in the genus Thiomicrorhabdus.</title>
        <authorList>
            <person name="Mochizuki J."/>
            <person name="Kojima H."/>
            <person name="Fukui M."/>
        </authorList>
    </citation>
    <scope>NUCLEOTIDE SEQUENCE [LARGE SCALE GENOMIC DNA]</scope>
    <source>
        <strain evidence="4">aks77</strain>
    </source>
</reference>
<dbReference type="RefSeq" id="WP_173269363.1">
    <property type="nucleotide sequence ID" value="NZ_AP021889.1"/>
</dbReference>
<evidence type="ECO:0008006" key="5">
    <source>
        <dbReference type="Google" id="ProtNLM"/>
    </source>
</evidence>